<dbReference type="KEGG" id="pars:DRW48_09695"/>
<sequence>MSAATATPSYGPVAPRPARHQDAVVFTCDAGHLPYAWAAADRITRMEPGRRFDVVLASPDIDRVPLHLRDGEVRLLPLVPVMPQIGITNPRITIASYFRYLLPGLLRNDYRAMLYCDTDTSLRRPAVQQLFDSIAAPFPLAAVPDFAHREALKPHRSAKGRANSARLRAALGGPDGIYWQSGVLLFQTAPYEAEGITERMMAFAQANQQVMARDRQGDQGALNGSAAHLIALLSPRWNWHNYRWLRPELVRRFDPLLLHFSGGAKPWLLTDDPLAAEVTGDWHAALRRWDPAFVPRPQRGSLAHAAAHPPTGIRPVDKLLVGLRQLGRGIGHAMPAKVGRSGVAEMRRLIETTDIG</sequence>
<dbReference type="OrthoDB" id="5672604at2"/>
<dbReference type="Gene3D" id="3.90.550.10">
    <property type="entry name" value="Spore Coat Polysaccharide Biosynthesis Protein SpsA, Chain A"/>
    <property type="match status" value="1"/>
</dbReference>
<keyword evidence="2" id="KW-1185">Reference proteome</keyword>
<dbReference type="Pfam" id="PF01501">
    <property type="entry name" value="Glyco_transf_8"/>
    <property type="match status" value="1"/>
</dbReference>
<evidence type="ECO:0000313" key="1">
    <source>
        <dbReference type="EMBL" id="AXC49929.1"/>
    </source>
</evidence>
<name>A0A344PKM4_9RHOB</name>
<dbReference type="AlphaFoldDB" id="A0A344PKM4"/>
<reference evidence="2" key="1">
    <citation type="submission" date="2018-07" db="EMBL/GenBank/DDBJ databases">
        <title>Genome sequencing of Paracoccus sp. SC2-6.</title>
        <authorList>
            <person name="Heo J."/>
            <person name="Kim S.-J."/>
            <person name="Kwon S.-W."/>
        </authorList>
    </citation>
    <scope>NUCLEOTIDE SEQUENCE [LARGE SCALE GENOMIC DNA]</scope>
    <source>
        <strain evidence="2">SC2-6</strain>
    </source>
</reference>
<dbReference type="RefSeq" id="WP_114076248.1">
    <property type="nucleotide sequence ID" value="NZ_CP030918.1"/>
</dbReference>
<evidence type="ECO:0000313" key="2">
    <source>
        <dbReference type="Proteomes" id="UP000252023"/>
    </source>
</evidence>
<gene>
    <name evidence="1" type="ORF">DRW48_09695</name>
</gene>
<evidence type="ECO:0008006" key="3">
    <source>
        <dbReference type="Google" id="ProtNLM"/>
    </source>
</evidence>
<dbReference type="EMBL" id="CP030918">
    <property type="protein sequence ID" value="AXC49929.1"/>
    <property type="molecule type" value="Genomic_DNA"/>
</dbReference>
<dbReference type="InterPro" id="IPR029044">
    <property type="entry name" value="Nucleotide-diphossugar_trans"/>
</dbReference>
<dbReference type="SUPFAM" id="SSF53448">
    <property type="entry name" value="Nucleotide-diphospho-sugar transferases"/>
    <property type="match status" value="1"/>
</dbReference>
<organism evidence="1 2">
    <name type="scientific">Paracoccus suum</name>
    <dbReference type="NCBI Taxonomy" id="2259340"/>
    <lineage>
        <taxon>Bacteria</taxon>
        <taxon>Pseudomonadati</taxon>
        <taxon>Pseudomonadota</taxon>
        <taxon>Alphaproteobacteria</taxon>
        <taxon>Rhodobacterales</taxon>
        <taxon>Paracoccaceae</taxon>
        <taxon>Paracoccus</taxon>
    </lineage>
</organism>
<dbReference type="InterPro" id="IPR002495">
    <property type="entry name" value="Glyco_trans_8"/>
</dbReference>
<protein>
    <recommendedName>
        <fullName evidence="3">Glycosyl transferase</fullName>
    </recommendedName>
</protein>
<dbReference type="Proteomes" id="UP000252023">
    <property type="component" value="Chromosome"/>
</dbReference>
<accession>A0A344PKM4</accession>
<dbReference type="GO" id="GO:0016757">
    <property type="term" value="F:glycosyltransferase activity"/>
    <property type="evidence" value="ECO:0007669"/>
    <property type="project" value="InterPro"/>
</dbReference>
<proteinExistence type="predicted"/>